<sequence length="313" mass="35090">MSALPPPLSNIATPDTVPIGALFVNPQDLYEDLHDSFPTRTDLPTSIVIKPFGIYKTSSTMNKTSKLRSTLVDLLAHTRHSTDTSASELSASEGERHTILSHSTWFEAQCRSEETRQWILKKWQQRHDIYLIVGLLILNNAKLVVESGVSVDRARQARMSLPAGFAMAWTGAGTIGGASLAKRTSTRIDSQFEAPGKSVFGVWYRKIRVGWLRSRDLAIDSSRLAASTTWKPLWEWRGTEKRGEYDRGDSDYDDDDEEDDDEEDYDEDDDDEADDDDDDDDDGDGDGDELDGYGGKKDLVRVELETDSGWEDE</sequence>
<feature type="region of interest" description="Disordered" evidence="1">
    <location>
        <begin position="242"/>
        <end position="313"/>
    </location>
</feature>
<dbReference type="OrthoDB" id="5410365at2759"/>
<evidence type="ECO:0000256" key="1">
    <source>
        <dbReference type="SAM" id="MobiDB-lite"/>
    </source>
</evidence>
<feature type="compositionally biased region" description="Basic and acidic residues" evidence="1">
    <location>
        <begin position="294"/>
        <end position="304"/>
    </location>
</feature>
<gene>
    <name evidence="2" type="ORF">P167DRAFT_574650</name>
</gene>
<keyword evidence="3" id="KW-1185">Reference proteome</keyword>
<dbReference type="SUPFAM" id="SSF48371">
    <property type="entry name" value="ARM repeat"/>
    <property type="match status" value="1"/>
</dbReference>
<evidence type="ECO:0000313" key="2">
    <source>
        <dbReference type="EMBL" id="RPB11995.1"/>
    </source>
</evidence>
<dbReference type="InParanoid" id="A0A3N4L1Z4"/>
<dbReference type="Proteomes" id="UP000277580">
    <property type="component" value="Unassembled WGS sequence"/>
</dbReference>
<proteinExistence type="predicted"/>
<name>A0A3N4L1Z4_9PEZI</name>
<reference evidence="2 3" key="1">
    <citation type="journal article" date="2018" name="Nat. Ecol. Evol.">
        <title>Pezizomycetes genomes reveal the molecular basis of ectomycorrhizal truffle lifestyle.</title>
        <authorList>
            <person name="Murat C."/>
            <person name="Payen T."/>
            <person name="Noel B."/>
            <person name="Kuo A."/>
            <person name="Morin E."/>
            <person name="Chen J."/>
            <person name="Kohler A."/>
            <person name="Krizsan K."/>
            <person name="Balestrini R."/>
            <person name="Da Silva C."/>
            <person name="Montanini B."/>
            <person name="Hainaut M."/>
            <person name="Levati E."/>
            <person name="Barry K.W."/>
            <person name="Belfiori B."/>
            <person name="Cichocki N."/>
            <person name="Clum A."/>
            <person name="Dockter R.B."/>
            <person name="Fauchery L."/>
            <person name="Guy J."/>
            <person name="Iotti M."/>
            <person name="Le Tacon F."/>
            <person name="Lindquist E.A."/>
            <person name="Lipzen A."/>
            <person name="Malagnac F."/>
            <person name="Mello A."/>
            <person name="Molinier V."/>
            <person name="Miyauchi S."/>
            <person name="Poulain J."/>
            <person name="Riccioni C."/>
            <person name="Rubini A."/>
            <person name="Sitrit Y."/>
            <person name="Splivallo R."/>
            <person name="Traeger S."/>
            <person name="Wang M."/>
            <person name="Zifcakova L."/>
            <person name="Wipf D."/>
            <person name="Zambonelli A."/>
            <person name="Paolocci F."/>
            <person name="Nowrousian M."/>
            <person name="Ottonello S."/>
            <person name="Baldrian P."/>
            <person name="Spatafora J.W."/>
            <person name="Henrissat B."/>
            <person name="Nagy L.G."/>
            <person name="Aury J.M."/>
            <person name="Wincker P."/>
            <person name="Grigoriev I.V."/>
            <person name="Bonfante P."/>
            <person name="Martin F.M."/>
        </authorList>
    </citation>
    <scope>NUCLEOTIDE SEQUENCE [LARGE SCALE GENOMIC DNA]</scope>
    <source>
        <strain evidence="2 3">CCBAS932</strain>
    </source>
</reference>
<dbReference type="InterPro" id="IPR016024">
    <property type="entry name" value="ARM-type_fold"/>
</dbReference>
<evidence type="ECO:0000313" key="3">
    <source>
        <dbReference type="Proteomes" id="UP000277580"/>
    </source>
</evidence>
<protein>
    <submittedName>
        <fullName evidence="2">Uncharacterized protein</fullName>
    </submittedName>
</protein>
<feature type="compositionally biased region" description="Acidic residues" evidence="1">
    <location>
        <begin position="251"/>
        <end position="291"/>
    </location>
</feature>
<dbReference type="AlphaFoldDB" id="A0A3N4L1Z4"/>
<organism evidence="2 3">
    <name type="scientific">Morchella conica CCBAS932</name>
    <dbReference type="NCBI Taxonomy" id="1392247"/>
    <lineage>
        <taxon>Eukaryota</taxon>
        <taxon>Fungi</taxon>
        <taxon>Dikarya</taxon>
        <taxon>Ascomycota</taxon>
        <taxon>Pezizomycotina</taxon>
        <taxon>Pezizomycetes</taxon>
        <taxon>Pezizales</taxon>
        <taxon>Morchellaceae</taxon>
        <taxon>Morchella</taxon>
    </lineage>
</organism>
<dbReference type="EMBL" id="ML119131">
    <property type="protein sequence ID" value="RPB11995.1"/>
    <property type="molecule type" value="Genomic_DNA"/>
</dbReference>
<accession>A0A3N4L1Z4</accession>